<keyword evidence="2" id="KW-1185">Reference proteome</keyword>
<name>A0A9W9W9Z8_9EURO</name>
<comment type="caution">
    <text evidence="1">The sequence shown here is derived from an EMBL/GenBank/DDBJ whole genome shotgun (WGS) entry which is preliminary data.</text>
</comment>
<accession>A0A9W9W9Z8</accession>
<sequence length="180" mass="20384">MAMKAVDGQRGRLVRLVQQLEGCVVVETNSSHAIHIPAASIHATFTLQGGFLIAKDFTTSKSLMAISEFLANGLDECLPVDARSVCFEWFERSLDISLAHSKTREAVYAWHRAETKLASWASVQRAWRVSVQRLWEQALVHDFTYHCPCGNQGRKTSFTNHFRSAHLSFLFSSTQLRRRC</sequence>
<gene>
    <name evidence="1" type="ORF">N7509_000258</name>
</gene>
<dbReference type="Proteomes" id="UP001147747">
    <property type="component" value="Unassembled WGS sequence"/>
</dbReference>
<reference evidence="1" key="1">
    <citation type="submission" date="2022-12" db="EMBL/GenBank/DDBJ databases">
        <authorList>
            <person name="Petersen C."/>
        </authorList>
    </citation>
    <scope>NUCLEOTIDE SEQUENCE</scope>
    <source>
        <strain evidence="1">IBT 29677</strain>
    </source>
</reference>
<dbReference type="EMBL" id="JAPZBU010000003">
    <property type="protein sequence ID" value="KAJ5413631.1"/>
    <property type="molecule type" value="Genomic_DNA"/>
</dbReference>
<dbReference type="GeneID" id="81363885"/>
<proteinExistence type="predicted"/>
<organism evidence="1 2">
    <name type="scientific">Penicillium cosmopolitanum</name>
    <dbReference type="NCBI Taxonomy" id="1131564"/>
    <lineage>
        <taxon>Eukaryota</taxon>
        <taxon>Fungi</taxon>
        <taxon>Dikarya</taxon>
        <taxon>Ascomycota</taxon>
        <taxon>Pezizomycotina</taxon>
        <taxon>Eurotiomycetes</taxon>
        <taxon>Eurotiomycetidae</taxon>
        <taxon>Eurotiales</taxon>
        <taxon>Aspergillaceae</taxon>
        <taxon>Penicillium</taxon>
    </lineage>
</organism>
<dbReference type="OrthoDB" id="4295657at2759"/>
<evidence type="ECO:0000313" key="2">
    <source>
        <dbReference type="Proteomes" id="UP001147747"/>
    </source>
</evidence>
<reference evidence="1" key="2">
    <citation type="journal article" date="2023" name="IMA Fungus">
        <title>Comparative genomic study of the Penicillium genus elucidates a diverse pangenome and 15 lateral gene transfer events.</title>
        <authorList>
            <person name="Petersen C."/>
            <person name="Sorensen T."/>
            <person name="Nielsen M.R."/>
            <person name="Sondergaard T.E."/>
            <person name="Sorensen J.L."/>
            <person name="Fitzpatrick D.A."/>
            <person name="Frisvad J.C."/>
            <person name="Nielsen K.L."/>
        </authorList>
    </citation>
    <scope>NUCLEOTIDE SEQUENCE</scope>
    <source>
        <strain evidence="1">IBT 29677</strain>
    </source>
</reference>
<dbReference type="RefSeq" id="XP_056493487.1">
    <property type="nucleotide sequence ID" value="XM_056624905.1"/>
</dbReference>
<protein>
    <submittedName>
        <fullName evidence="1">Uncharacterized protein</fullName>
    </submittedName>
</protein>
<evidence type="ECO:0000313" key="1">
    <source>
        <dbReference type="EMBL" id="KAJ5413631.1"/>
    </source>
</evidence>
<dbReference type="AlphaFoldDB" id="A0A9W9W9Z8"/>